<dbReference type="InterPro" id="IPR041636">
    <property type="entry name" value="RNase_J_C"/>
</dbReference>
<evidence type="ECO:0000313" key="3">
    <source>
        <dbReference type="Proteomes" id="UP000178723"/>
    </source>
</evidence>
<organism evidence="2 3">
    <name type="scientific">Candidatus Uhrbacteria bacterium RIFCSPLOWO2_02_FULL_48_12</name>
    <dbReference type="NCBI Taxonomy" id="1802407"/>
    <lineage>
        <taxon>Bacteria</taxon>
        <taxon>Candidatus Uhriibacteriota</taxon>
    </lineage>
</organism>
<dbReference type="Gene3D" id="3.10.20.580">
    <property type="match status" value="1"/>
</dbReference>
<dbReference type="EMBL" id="MGEP01000061">
    <property type="protein sequence ID" value="OGL85797.1"/>
    <property type="molecule type" value="Genomic_DNA"/>
</dbReference>
<reference evidence="2 3" key="1">
    <citation type="journal article" date="2016" name="Nat. Commun.">
        <title>Thousands of microbial genomes shed light on interconnected biogeochemical processes in an aquifer system.</title>
        <authorList>
            <person name="Anantharaman K."/>
            <person name="Brown C.T."/>
            <person name="Hug L.A."/>
            <person name="Sharon I."/>
            <person name="Castelle C.J."/>
            <person name="Probst A.J."/>
            <person name="Thomas B.C."/>
            <person name="Singh A."/>
            <person name="Wilkins M.J."/>
            <person name="Karaoz U."/>
            <person name="Brodie E.L."/>
            <person name="Williams K.H."/>
            <person name="Hubbard S.S."/>
            <person name="Banfield J.F."/>
        </authorList>
    </citation>
    <scope>NUCLEOTIDE SEQUENCE [LARGE SCALE GENOMIC DNA]</scope>
</reference>
<protein>
    <recommendedName>
        <fullName evidence="1">Ribonuclease J C-terminal domain-containing protein</fullName>
    </recommendedName>
</protein>
<dbReference type="AlphaFoldDB" id="A0A1F7V6U4"/>
<dbReference type="STRING" id="1802407.A3I40_02455"/>
<accession>A0A1F7V6U4</accession>
<proteinExistence type="predicted"/>
<feature type="domain" description="Ribonuclease J C-terminal" evidence="1">
    <location>
        <begin position="2"/>
        <end position="62"/>
    </location>
</feature>
<dbReference type="Proteomes" id="UP000178723">
    <property type="component" value="Unassembled WGS sequence"/>
</dbReference>
<evidence type="ECO:0000259" key="1">
    <source>
        <dbReference type="Pfam" id="PF17770"/>
    </source>
</evidence>
<dbReference type="Pfam" id="PF17770">
    <property type="entry name" value="RNase_J_C"/>
    <property type="match status" value="1"/>
</dbReference>
<sequence>MQDNQELLSKVRAKVKAIFKETDRNQPAFDAYIKDKIRNDVGQFLFSQTRRRPMVLPVLIEV</sequence>
<name>A0A1F7V6U4_9BACT</name>
<gene>
    <name evidence="2" type="ORF">A3I40_02455</name>
</gene>
<evidence type="ECO:0000313" key="2">
    <source>
        <dbReference type="EMBL" id="OGL85797.1"/>
    </source>
</evidence>
<comment type="caution">
    <text evidence="2">The sequence shown here is derived from an EMBL/GenBank/DDBJ whole genome shotgun (WGS) entry which is preliminary data.</text>
</comment>